<comment type="caution">
    <text evidence="1">The sequence shown here is derived from an EMBL/GenBank/DDBJ whole genome shotgun (WGS) entry which is preliminary data.</text>
</comment>
<gene>
    <name evidence="1" type="ORF">M9H77_27263</name>
</gene>
<dbReference type="Proteomes" id="UP001060085">
    <property type="component" value="Linkage Group LG06"/>
</dbReference>
<organism evidence="1 2">
    <name type="scientific">Catharanthus roseus</name>
    <name type="common">Madagascar periwinkle</name>
    <name type="synonym">Vinca rosea</name>
    <dbReference type="NCBI Taxonomy" id="4058"/>
    <lineage>
        <taxon>Eukaryota</taxon>
        <taxon>Viridiplantae</taxon>
        <taxon>Streptophyta</taxon>
        <taxon>Embryophyta</taxon>
        <taxon>Tracheophyta</taxon>
        <taxon>Spermatophyta</taxon>
        <taxon>Magnoliopsida</taxon>
        <taxon>eudicotyledons</taxon>
        <taxon>Gunneridae</taxon>
        <taxon>Pentapetalae</taxon>
        <taxon>asterids</taxon>
        <taxon>lamiids</taxon>
        <taxon>Gentianales</taxon>
        <taxon>Apocynaceae</taxon>
        <taxon>Rauvolfioideae</taxon>
        <taxon>Vinceae</taxon>
        <taxon>Catharanthinae</taxon>
        <taxon>Catharanthus</taxon>
    </lineage>
</organism>
<evidence type="ECO:0000313" key="1">
    <source>
        <dbReference type="EMBL" id="KAI5658470.1"/>
    </source>
</evidence>
<proteinExistence type="predicted"/>
<protein>
    <submittedName>
        <fullName evidence="1">Uncharacterized protein</fullName>
    </submittedName>
</protein>
<accession>A0ACC0ADM2</accession>
<evidence type="ECO:0000313" key="2">
    <source>
        <dbReference type="Proteomes" id="UP001060085"/>
    </source>
</evidence>
<dbReference type="EMBL" id="CM044706">
    <property type="protein sequence ID" value="KAI5658470.1"/>
    <property type="molecule type" value="Genomic_DNA"/>
</dbReference>
<name>A0ACC0ADM2_CATRO</name>
<keyword evidence="2" id="KW-1185">Reference proteome</keyword>
<sequence length="382" mass="42431">MPLLAVDNLGTKVLFVDTHPAHHFIDELTPIAILLPLTVRSSINQSMKDIGEGFEEGSKGEHNAERRSSSRSELEVVGMTLGTGLRQGKKRTRATLKGTSSSNISTKKARVVTPPSTPLKTKNAINKRFYSKIAELRMVELIDKPILAEKKITQEILEQYKVMELLLGMGCVELALFAEQYNENLVKEFYAISLRSLVHVRGDAIDFSLANIAHYLSCPHHRDIKGTALEEEVDFDEVAKVITSDAGAVWPETNRLNSNLIKMSYRACLESYVVTRPPGDTKTTVPSVVSPTPSTQGYTGPGKSTRQQSSTKVASPSPPPSPRIEVVLLFNGVKDLKGFKISLDFVSNFWKSKSSVIIKYLQEEIIGNDIELKWKKFSRKSK</sequence>
<reference evidence="2" key="1">
    <citation type="journal article" date="2023" name="Nat. Plants">
        <title>Single-cell RNA sequencing provides a high-resolution roadmap for understanding the multicellular compartmentation of specialized metabolism.</title>
        <authorList>
            <person name="Sun S."/>
            <person name="Shen X."/>
            <person name="Li Y."/>
            <person name="Li Y."/>
            <person name="Wang S."/>
            <person name="Li R."/>
            <person name="Zhang H."/>
            <person name="Shen G."/>
            <person name="Guo B."/>
            <person name="Wei J."/>
            <person name="Xu J."/>
            <person name="St-Pierre B."/>
            <person name="Chen S."/>
            <person name="Sun C."/>
        </authorList>
    </citation>
    <scope>NUCLEOTIDE SEQUENCE [LARGE SCALE GENOMIC DNA]</scope>
</reference>